<feature type="compositionally biased region" description="Polar residues" evidence="1">
    <location>
        <begin position="33"/>
        <end position="45"/>
    </location>
</feature>
<protein>
    <submittedName>
        <fullName evidence="2">Uncharacterized protein</fullName>
    </submittedName>
</protein>
<sequence length="76" mass="8321">MKKNNPLILPSLSQNNDSPKTVKQVLLTASHLRTTPTSRPKTSLSADFPPESGTVAKVAKRRQAESELDTVTFETD</sequence>
<accession>A0AAV4S666</accession>
<keyword evidence="3" id="KW-1185">Reference proteome</keyword>
<evidence type="ECO:0000313" key="3">
    <source>
        <dbReference type="Proteomes" id="UP001054945"/>
    </source>
</evidence>
<dbReference type="Proteomes" id="UP001054945">
    <property type="component" value="Unassembled WGS sequence"/>
</dbReference>
<organism evidence="2 3">
    <name type="scientific">Caerostris extrusa</name>
    <name type="common">Bark spider</name>
    <name type="synonym">Caerostris bankana</name>
    <dbReference type="NCBI Taxonomy" id="172846"/>
    <lineage>
        <taxon>Eukaryota</taxon>
        <taxon>Metazoa</taxon>
        <taxon>Ecdysozoa</taxon>
        <taxon>Arthropoda</taxon>
        <taxon>Chelicerata</taxon>
        <taxon>Arachnida</taxon>
        <taxon>Araneae</taxon>
        <taxon>Araneomorphae</taxon>
        <taxon>Entelegynae</taxon>
        <taxon>Araneoidea</taxon>
        <taxon>Araneidae</taxon>
        <taxon>Caerostris</taxon>
    </lineage>
</organism>
<feature type="region of interest" description="Disordered" evidence="1">
    <location>
        <begin position="33"/>
        <end position="76"/>
    </location>
</feature>
<evidence type="ECO:0000313" key="2">
    <source>
        <dbReference type="EMBL" id="GIY28681.1"/>
    </source>
</evidence>
<comment type="caution">
    <text evidence="2">The sequence shown here is derived from an EMBL/GenBank/DDBJ whole genome shotgun (WGS) entry which is preliminary data.</text>
</comment>
<gene>
    <name evidence="2" type="ORF">CEXT_762691</name>
</gene>
<name>A0AAV4S666_CAEEX</name>
<dbReference type="EMBL" id="BPLR01008975">
    <property type="protein sequence ID" value="GIY28681.1"/>
    <property type="molecule type" value="Genomic_DNA"/>
</dbReference>
<evidence type="ECO:0000256" key="1">
    <source>
        <dbReference type="SAM" id="MobiDB-lite"/>
    </source>
</evidence>
<dbReference type="AlphaFoldDB" id="A0AAV4S666"/>
<proteinExistence type="predicted"/>
<reference evidence="2 3" key="1">
    <citation type="submission" date="2021-06" db="EMBL/GenBank/DDBJ databases">
        <title>Caerostris extrusa draft genome.</title>
        <authorList>
            <person name="Kono N."/>
            <person name="Arakawa K."/>
        </authorList>
    </citation>
    <scope>NUCLEOTIDE SEQUENCE [LARGE SCALE GENOMIC DNA]</scope>
</reference>